<feature type="domain" description="AP5B1 middle" evidence="1">
    <location>
        <begin position="528"/>
        <end position="680"/>
    </location>
</feature>
<name>A0A6P6TMA7_COFAR</name>
<dbReference type="Proteomes" id="UP001652660">
    <property type="component" value="Chromosome 7e"/>
</dbReference>
<accession>A0A6P6TMA7</accession>
<evidence type="ECO:0000313" key="3">
    <source>
        <dbReference type="Proteomes" id="UP001652660"/>
    </source>
</evidence>
<evidence type="ECO:0000259" key="1">
    <source>
        <dbReference type="Pfam" id="PF21588"/>
    </source>
</evidence>
<protein>
    <recommendedName>
        <fullName evidence="5">AP-5 complex subunit beta-1</fullName>
    </recommendedName>
</protein>
<dbReference type="AlphaFoldDB" id="A0A6P6TMA7"/>
<proteinExistence type="predicted"/>
<evidence type="ECO:0000259" key="2">
    <source>
        <dbReference type="Pfam" id="PF21590"/>
    </source>
</evidence>
<evidence type="ECO:0008006" key="5">
    <source>
        <dbReference type="Google" id="ProtNLM"/>
    </source>
</evidence>
<evidence type="ECO:0000313" key="4">
    <source>
        <dbReference type="RefSeq" id="XP_027079167.2"/>
    </source>
</evidence>
<keyword evidence="3" id="KW-1185">Reference proteome</keyword>
<dbReference type="RefSeq" id="XP_027079167.2">
    <property type="nucleotide sequence ID" value="XM_027223366.2"/>
</dbReference>
<reference evidence="4" key="2">
    <citation type="submission" date="2025-08" db="UniProtKB">
        <authorList>
            <consortium name="RefSeq"/>
        </authorList>
    </citation>
    <scope>IDENTIFICATION</scope>
    <source>
        <tissue evidence="4">Leaves</tissue>
    </source>
</reference>
<dbReference type="InterPro" id="IPR038741">
    <property type="entry name" value="AP5B1"/>
</dbReference>
<dbReference type="PANTHER" id="PTHR34033">
    <property type="entry name" value="AP-5 COMPLEX SUBUNIT BETA-1"/>
    <property type="match status" value="1"/>
</dbReference>
<gene>
    <name evidence="4" type="primary">LOC113702252</name>
</gene>
<dbReference type="InterPro" id="IPR048981">
    <property type="entry name" value="AP5B1_C"/>
</dbReference>
<dbReference type="GeneID" id="113702252"/>
<dbReference type="Pfam" id="PF21590">
    <property type="entry name" value="AP5B1_C"/>
    <property type="match status" value="1"/>
</dbReference>
<sequence length="1158" mass="129892">MTTPPPPPKPLSSQEWETLIEDYNHGRLHRWTTYDYAGPPLVDLALSSILRKDFSLHLKQRLLIFLEEHSISLFTSPASLLRLLETLRLVIQSPNPNDAVSLSFSFKEQFLISTTSIFIVHGTFATADFETLEGLVELLLTIVNRPNHGIDRQTRAVACECLRELELAFPCLLSEIAAHIWGLCQSERTHAAQSYVLLLAAVIHSIVVYDKAPNVSILNASTPLFPFNVPRIFFENDKDGDDSDDIVGDDDEKNVSSASSNLKETNVRYKELRRVISFLLEWPQYLTCGGVLEFMRMTMPVANALELQASLLKVQFSGLIYTFDPLLCHAYLGMYLRLLDSFDGQEMEIANRLVLQSKELYLSYQNNVVFQLLSVHWLLGLIQLVIGRDVTKRKSFADVMSLSFYPAIFDPLALKSLKLDLAAYCSVLLDDFGTLKRYANGGTMTVEVGSEVSVVKLLEDGLMCVSGFKWLPPWSTETAVAFRTFHKFLVGTSSHSDLNESDSSSKRSPMELPIFCAIQGMLIESTLKFQGLVPLIVSFVDRLLGCYKHRWLGEWLLETFNESFIPKLNIDYKLGSYFPILERISANERVSPTGLLELLANYMVVLIKKHGPDTGLKSWCQGSKILGICRTMMIHHHSSSLFLGLSRLLAFACLYFPDLEVRDHARTYLRMLVCIPGKKLRDLLNIGEQLPGISPSTNSSSFFNLQSPRYHDPKKSRNISSYIHLERTVPLLVRQSWSLSLPVLRLDDDKQSLESFKDNKTTGEPKELDRSSSSIEIVSDINRISQLQEPLRVMDSKVSEMVGILRKHFASIPDFRHFPGLKIKIPCVLSFDSELFNHSVGTSIPSDSCGIDSLPAIYATVLKFSSSAPYGNIPSYHIPFLLGQPVKKDYSFSETNSLDIVPVGNGSAEDKRFKAHVMIELEPREPQPGVINVHIQTNADNSEIIQGQLHSIKVGIEDMFLKAIVPEDVPTEAVPNYCLDLFNALWEACGTSSSTGRETFVLKGGKGVAAISGTQSVKLLEVPFMSLIQAVQRCLAPFVVSVTGEPLINIVKGGEIIREVVWKDSDSDSLSEAPNPDARLDGGPLYIQYMDDENEKGPHLQISKRDMGCFLILIFLPPRFHLLFKMEVCDVSTLVRVRTDHWPCLAYVDELLEALFIE</sequence>
<organism evidence="3 4">
    <name type="scientific">Coffea arabica</name>
    <name type="common">Arabian coffee</name>
    <dbReference type="NCBI Taxonomy" id="13443"/>
    <lineage>
        <taxon>Eukaryota</taxon>
        <taxon>Viridiplantae</taxon>
        <taxon>Streptophyta</taxon>
        <taxon>Embryophyta</taxon>
        <taxon>Tracheophyta</taxon>
        <taxon>Spermatophyta</taxon>
        <taxon>Magnoliopsida</taxon>
        <taxon>eudicotyledons</taxon>
        <taxon>Gunneridae</taxon>
        <taxon>Pentapetalae</taxon>
        <taxon>asterids</taxon>
        <taxon>lamiids</taxon>
        <taxon>Gentianales</taxon>
        <taxon>Rubiaceae</taxon>
        <taxon>Ixoroideae</taxon>
        <taxon>Gardenieae complex</taxon>
        <taxon>Bertiereae - Coffeeae clade</taxon>
        <taxon>Coffeeae</taxon>
        <taxon>Coffea</taxon>
    </lineage>
</organism>
<reference evidence="3" key="1">
    <citation type="journal article" date="2025" name="Foods">
        <title>Unveiling the Microbial Signatures of Arabica Coffee Cherries: Insights into Ripeness Specific Diversity, Functional Traits, and Implications for Quality and Safety.</title>
        <authorList>
            <consortium name="RefSeq"/>
            <person name="Tenea G.N."/>
            <person name="Cifuentes V."/>
            <person name="Reyes P."/>
            <person name="Cevallos-Vallejos M."/>
        </authorList>
    </citation>
    <scope>NUCLEOTIDE SEQUENCE [LARGE SCALE GENOMIC DNA]</scope>
</reference>
<dbReference type="OrthoDB" id="646197at2759"/>
<feature type="domain" description="AP5B1 middle" evidence="1">
    <location>
        <begin position="270"/>
        <end position="422"/>
    </location>
</feature>
<dbReference type="InterPro" id="IPR048979">
    <property type="entry name" value="AP5B1_middle"/>
</dbReference>
<dbReference type="GO" id="GO:0030119">
    <property type="term" value="C:AP-type membrane coat adaptor complex"/>
    <property type="evidence" value="ECO:0007669"/>
    <property type="project" value="TreeGrafter"/>
</dbReference>
<feature type="domain" description="AP5B1 C-terminal" evidence="2">
    <location>
        <begin position="1102"/>
        <end position="1153"/>
    </location>
</feature>
<dbReference type="PANTHER" id="PTHR34033:SF1">
    <property type="entry name" value="AP-5 COMPLEX SUBUNIT BETA-1"/>
    <property type="match status" value="1"/>
</dbReference>
<dbReference type="GO" id="GO:0016197">
    <property type="term" value="P:endosomal transport"/>
    <property type="evidence" value="ECO:0007669"/>
    <property type="project" value="InterPro"/>
</dbReference>
<dbReference type="Pfam" id="PF21588">
    <property type="entry name" value="AP5B1_middle"/>
    <property type="match status" value="2"/>
</dbReference>